<dbReference type="InterPro" id="IPR051036">
    <property type="entry name" value="SIGLEC"/>
</dbReference>
<evidence type="ECO:0000256" key="8">
    <source>
        <dbReference type="ARBA" id="ARBA00023157"/>
    </source>
</evidence>
<dbReference type="GO" id="GO:0033691">
    <property type="term" value="F:sialic acid binding"/>
    <property type="evidence" value="ECO:0007669"/>
    <property type="project" value="TreeGrafter"/>
</dbReference>
<feature type="domain" description="Ig-like" evidence="18">
    <location>
        <begin position="349"/>
        <end position="436"/>
    </location>
</feature>
<keyword evidence="8" id="KW-1015">Disulfide bond</keyword>
<dbReference type="InterPro" id="IPR036179">
    <property type="entry name" value="Ig-like_dom_sf"/>
</dbReference>
<feature type="domain" description="Ig-like" evidence="18">
    <location>
        <begin position="983"/>
        <end position="1062"/>
    </location>
</feature>
<dbReference type="GO" id="GO:0007155">
    <property type="term" value="P:cell adhesion"/>
    <property type="evidence" value="ECO:0007669"/>
    <property type="project" value="UniProtKB-KW"/>
</dbReference>
<feature type="domain" description="Ig-like" evidence="18">
    <location>
        <begin position="1069"/>
        <end position="1156"/>
    </location>
</feature>
<dbReference type="Pfam" id="PF08205">
    <property type="entry name" value="C2-set_2"/>
    <property type="match status" value="1"/>
</dbReference>
<feature type="region of interest" description="Disordered" evidence="15">
    <location>
        <begin position="1295"/>
        <end position="1329"/>
    </location>
</feature>
<evidence type="ECO:0000256" key="12">
    <source>
        <dbReference type="ARBA" id="ARBA00041781"/>
    </source>
</evidence>
<comment type="subunit">
    <text evidence="14">Predominantly monomer of isoform CD22-beta. Also found as heterodimer of isoform CD22-beta and a shorter isoform. Interacts with PTPN6/SHP-1, LYN, SYK, PIK3R1/PIK3R2 and PLCG1 upon phosphorylation. Interacts with GRB2, INPP5D and SHC1 upon phosphorylation. May form a complex with INPP5D/SHIP, GRB2 and SHC1.</text>
</comment>
<dbReference type="SUPFAM" id="SSF48726">
    <property type="entry name" value="Immunoglobulin"/>
    <property type="match status" value="12"/>
</dbReference>
<evidence type="ECO:0000256" key="14">
    <source>
        <dbReference type="ARBA" id="ARBA00046458"/>
    </source>
</evidence>
<reference evidence="19" key="2">
    <citation type="submission" date="2025-08" db="UniProtKB">
        <authorList>
            <consortium name="Ensembl"/>
        </authorList>
    </citation>
    <scope>IDENTIFICATION</scope>
</reference>
<feature type="domain" description="Ig-like" evidence="18">
    <location>
        <begin position="157"/>
        <end position="256"/>
    </location>
</feature>
<comment type="function">
    <text evidence="13">Most highly expressed siglec (sialic acid-binding immunoglobulin-like lectin) on B-cells that plays a role in various aspects of B-cell biology including differentiation, antigen presentation, and trafficking to bone marrow. Binds to alpha 2,6-linked sialic acid residues of surface molecules such as CD22 itself, CD45 and IgM in a cis configuration. Can also bind to ligands on other cells as an adhesion molecule in a trans configuration. Acts as an inhibitory coreceptor on the surface of B-cells and inhibits B-cell receptor induced signaling, characterized by inhibition of the calcium mobilization and cellular activation. Mechanistically, the immunoreceptor tyrosine-based inhibitory motif domain is phosphorylated by the Src kinase LYN, which in turn leads to the recruitment of the protein tyrosine phosphatase 1/PTPN6, leading to the negative regulation of BCR signaling. If this negative signaling from is of sufficient strength, apoptosis of the B-cell can be induced.</text>
</comment>
<feature type="compositionally biased region" description="Basic and acidic residues" evidence="15">
    <location>
        <begin position="1296"/>
        <end position="1322"/>
    </location>
</feature>
<dbReference type="SMART" id="SM00408">
    <property type="entry name" value="IGc2"/>
    <property type="match status" value="10"/>
</dbReference>
<feature type="domain" description="Ig-like" evidence="18">
    <location>
        <begin position="443"/>
        <end position="522"/>
    </location>
</feature>
<evidence type="ECO:0000256" key="16">
    <source>
        <dbReference type="SAM" id="Phobius"/>
    </source>
</evidence>
<dbReference type="InterPro" id="IPR013162">
    <property type="entry name" value="CD80_C2-set"/>
</dbReference>
<dbReference type="CDD" id="cd00096">
    <property type="entry name" value="Ig"/>
    <property type="match status" value="4"/>
</dbReference>
<comment type="subcellular location">
    <subcellularLocation>
        <location evidence="1">Membrane</location>
        <topology evidence="1">Single-pass type I membrane protein</topology>
    </subcellularLocation>
</comment>
<evidence type="ECO:0000313" key="20">
    <source>
        <dbReference type="Proteomes" id="UP000472276"/>
    </source>
</evidence>
<feature type="domain" description="Ig-like" evidence="18">
    <location>
        <begin position="261"/>
        <end position="342"/>
    </location>
</feature>
<dbReference type="InterPro" id="IPR003598">
    <property type="entry name" value="Ig_sub2"/>
</dbReference>
<evidence type="ECO:0000256" key="17">
    <source>
        <dbReference type="SAM" id="SignalP"/>
    </source>
</evidence>
<dbReference type="PROSITE" id="PS50835">
    <property type="entry name" value="IG_LIKE"/>
    <property type="match status" value="11"/>
</dbReference>
<evidence type="ECO:0000256" key="13">
    <source>
        <dbReference type="ARBA" id="ARBA00045430"/>
    </source>
</evidence>
<accession>A0AAZ1WWB8</accession>
<feature type="chain" id="PRO_5044232479" description="B-cell receptor CD22" evidence="17">
    <location>
        <begin position="17"/>
        <end position="1329"/>
    </location>
</feature>
<gene>
    <name evidence="19" type="primary">PTPRB</name>
</gene>
<dbReference type="Proteomes" id="UP000472276">
    <property type="component" value="Unassembled WGS sequence"/>
</dbReference>
<organism evidence="19 20">
    <name type="scientific">Oreochromis aureus</name>
    <name type="common">Israeli tilapia</name>
    <name type="synonym">Chromis aureus</name>
    <dbReference type="NCBI Taxonomy" id="47969"/>
    <lineage>
        <taxon>Eukaryota</taxon>
        <taxon>Metazoa</taxon>
        <taxon>Chordata</taxon>
        <taxon>Craniata</taxon>
        <taxon>Vertebrata</taxon>
        <taxon>Euteleostomi</taxon>
        <taxon>Actinopterygii</taxon>
        <taxon>Neopterygii</taxon>
        <taxon>Teleostei</taxon>
        <taxon>Neoteleostei</taxon>
        <taxon>Acanthomorphata</taxon>
        <taxon>Ovalentaria</taxon>
        <taxon>Cichlomorphae</taxon>
        <taxon>Cichliformes</taxon>
        <taxon>Cichlidae</taxon>
        <taxon>African cichlids</taxon>
        <taxon>Pseudocrenilabrinae</taxon>
        <taxon>Oreochromini</taxon>
        <taxon>Oreochromis</taxon>
    </lineage>
</organism>
<dbReference type="InterPro" id="IPR003006">
    <property type="entry name" value="Ig/MHC_CS"/>
</dbReference>
<dbReference type="InterPro" id="IPR007110">
    <property type="entry name" value="Ig-like_dom"/>
</dbReference>
<evidence type="ECO:0000256" key="15">
    <source>
        <dbReference type="SAM" id="MobiDB-lite"/>
    </source>
</evidence>
<dbReference type="PROSITE" id="PS00290">
    <property type="entry name" value="IG_MHC"/>
    <property type="match status" value="1"/>
</dbReference>
<keyword evidence="2 16" id="KW-0812">Transmembrane</keyword>
<keyword evidence="5" id="KW-0130">Cell adhesion</keyword>
<dbReference type="PANTHER" id="PTHR12035">
    <property type="entry name" value="SIALIC ACID BINDING IMMUNOGLOBULIN-LIKE LECTIN"/>
    <property type="match status" value="1"/>
</dbReference>
<proteinExistence type="inferred from homology"/>
<keyword evidence="6 16" id="KW-1133">Transmembrane helix</keyword>
<evidence type="ECO:0000256" key="2">
    <source>
        <dbReference type="ARBA" id="ARBA00022692"/>
    </source>
</evidence>
<evidence type="ECO:0000256" key="11">
    <source>
        <dbReference type="ARBA" id="ARBA00040106"/>
    </source>
</evidence>
<dbReference type="Ensembl" id="ENSOABT00000071301.1">
    <property type="protein sequence ID" value="ENSOABP00000059737.1"/>
    <property type="gene ID" value="ENSOABG00000030170.1"/>
</dbReference>
<evidence type="ECO:0000256" key="1">
    <source>
        <dbReference type="ARBA" id="ARBA00004479"/>
    </source>
</evidence>
<feature type="domain" description="Ig-like" evidence="18">
    <location>
        <begin position="709"/>
        <end position="796"/>
    </location>
</feature>
<feature type="transmembrane region" description="Helical" evidence="16">
    <location>
        <begin position="1266"/>
        <end position="1288"/>
    </location>
</feature>
<sequence>MFVLIWATLLFSSAEAAWGRQHCVGRYCVTLSERELTAQAGLCVVIPCSFTTADEFTPTHTVWYKCDASQHSCSDADIIFHSNKNTDKKAQAGFEGRVSRLEPDVSQKNCSIIINDLKESDSGSYQLRVTGELNGKQDGFTFIPRVTVSVKGLNQKPTVMIPTLTEGQQATLTCTAPGLCSGSVPEITWTWRGAGGTESYITGNSTAFKTESLTTFTQRHESTLTFNPSSENHNTNVTCKVHFIGKIMKEETSGLNVNYMKKVQITGITTVKEGDNLNLTCSVESFPPSLIVWSKLGSVTNLHNDTGSAKLAIQNVTTEDSGQYICTATHLDTTMTSYVNVAVTYKRKPQIIGNTTIREGDVLNLTCSVESFPPSLVMWSKPRSNPSHHNGTYTDLHNDTGSATVVIANVTTEQSGQYICTATHLDTTVTSYVNVTVTYTRKPQIIGNPTVKEGAVLNLTCSVESVPPSLVVWSKLGSNTNLHSDTGSAKLDVLNVTTEDSGQYICTATHLDTTVTSYVDVTVTYKRKPQIIGNTTVREGDVLNLTCSVESFPPSLVMWSKPTSNPSHHNGTYTDLHNDTGSATVLFPNVTTEQSGQYICTATHLDTTETSYVNVIVTYTRKPQIIGNATVKEGDVLNLTCSVESVPPSLVVWSKLGSNTNLHSDTGSAKLAILNVTTEDSGQYICTAKYMNNTLKDKFNITVIYKRKPQIIGNTTIREGDVLNLTCSVESFPPSLVMWSKPTSNPSHHNGTYTDLHNDTGSATVVIANVTTEQSGQYICTATHLDTTVTSYVNVTVTYTRKPQIIGNTTVKEGDVLNLTCSVESVPPSLVMWSKLGSNTNLHNDTGSATFIISNATAEHSGQYICTTNYMDYALKDKVNVAVIYKRKPLIIGNTTVKEGDILNLTCSVKSFPPSLIMWKKLNSTTNLQNGTYTVLTSDTGSATLVIQNVTAEHSGQYICTATHLDTTMTSYINVAVTYTRKPQISGNKTIKEGDDLTLTCSIESFPPSLIMWSKLTSVTNLHNDTGSATLVIPNATAEDSGQYICTAKYMSNTLKEKVNLTVIYKRKPQIIGTTTVKKGNALNLTCSAESFPPALIMWKKGSSNTNLLSGNYTDLHNGTGSSTLVIYNVTAEYSGQYVCTAKYLDTAITIHASVTVTWFSETQDGSGCVLQSEVLTCVCISEGFPLPTIKWPLLKNHTEYSVITTVSKHTVNSTVSVTVNKHSSSTVECVSNNGNGENRENLLIHQILPEKYEQSSNLRVGCLKVIIGILAAVLLSAVVCCFTKNWYRKNQKTSRNSDETLEMEKQQDDKLQCQESSKEAREDEDGVC</sequence>
<keyword evidence="20" id="KW-1185">Reference proteome</keyword>
<keyword evidence="4" id="KW-0677">Repeat</keyword>
<evidence type="ECO:0000259" key="18">
    <source>
        <dbReference type="PROSITE" id="PS50835"/>
    </source>
</evidence>
<dbReference type="SMART" id="SM00409">
    <property type="entry name" value="IG"/>
    <property type="match status" value="12"/>
</dbReference>
<dbReference type="Pfam" id="PF24518">
    <property type="entry name" value="Ig_CD22"/>
    <property type="match status" value="1"/>
</dbReference>
<evidence type="ECO:0000256" key="6">
    <source>
        <dbReference type="ARBA" id="ARBA00022989"/>
    </source>
</evidence>
<feature type="domain" description="Ig-like" evidence="18">
    <location>
        <begin position="803"/>
        <end position="882"/>
    </location>
</feature>
<name>A0AAZ1WWB8_OREAU</name>
<dbReference type="InterPro" id="IPR056386">
    <property type="entry name" value="Ig_CD22"/>
</dbReference>
<evidence type="ECO:0000256" key="7">
    <source>
        <dbReference type="ARBA" id="ARBA00023136"/>
    </source>
</evidence>
<evidence type="ECO:0000313" key="19">
    <source>
        <dbReference type="Ensembl" id="ENSOABP00000059737.1"/>
    </source>
</evidence>
<dbReference type="Pfam" id="PF13927">
    <property type="entry name" value="Ig_3"/>
    <property type="match status" value="10"/>
</dbReference>
<dbReference type="Gene3D" id="2.60.40.10">
    <property type="entry name" value="Immunoglobulins"/>
    <property type="match status" value="13"/>
</dbReference>
<keyword evidence="9" id="KW-0393">Immunoglobulin domain</keyword>
<keyword evidence="7 16" id="KW-0472">Membrane</keyword>
<keyword evidence="17" id="KW-0732">Signal</keyword>
<protein>
    <recommendedName>
        <fullName evidence="11">B-cell receptor CD22</fullName>
    </recommendedName>
    <alternativeName>
        <fullName evidence="12">Sialic acid-binding Ig-like lectin 2</fullName>
    </alternativeName>
</protein>
<comment type="similarity">
    <text evidence="10">Belongs to the immunoglobulin superfamily. SIGLEC (sialic acid binding Ig-like lectin) family.</text>
</comment>
<evidence type="ECO:0000256" key="10">
    <source>
        <dbReference type="ARBA" id="ARBA00038361"/>
    </source>
</evidence>
<keyword evidence="3" id="KW-0430">Lectin</keyword>
<dbReference type="InterPro" id="IPR013783">
    <property type="entry name" value="Ig-like_fold"/>
</dbReference>
<feature type="domain" description="Ig-like" evidence="18">
    <location>
        <begin position="529"/>
        <end position="618"/>
    </location>
</feature>
<feature type="signal peptide" evidence="17">
    <location>
        <begin position="1"/>
        <end position="16"/>
    </location>
</feature>
<evidence type="ECO:0000256" key="3">
    <source>
        <dbReference type="ARBA" id="ARBA00022734"/>
    </source>
</evidence>
<reference evidence="19" key="3">
    <citation type="submission" date="2025-09" db="UniProtKB">
        <authorList>
            <consortium name="Ensembl"/>
        </authorList>
    </citation>
    <scope>IDENTIFICATION</scope>
</reference>
<evidence type="ECO:0000256" key="9">
    <source>
        <dbReference type="ARBA" id="ARBA00023319"/>
    </source>
</evidence>
<reference evidence="20" key="1">
    <citation type="submission" date="2020-03" db="EMBL/GenBank/DDBJ databases">
        <title>Evolution of repeat sequences and sex chromosomes of tilapia species revealed by chromosome-level genomes.</title>
        <authorList>
            <person name="Xu L."/>
            <person name="Tao W."/>
            <person name="Wang D."/>
            <person name="Zhou Q."/>
        </authorList>
    </citation>
    <scope>NUCLEOTIDE SEQUENCE [LARGE SCALE GENOMIC DNA]</scope>
    <source>
        <strain evidence="20">Israel</strain>
    </source>
</reference>
<evidence type="ECO:0000256" key="4">
    <source>
        <dbReference type="ARBA" id="ARBA00022737"/>
    </source>
</evidence>
<dbReference type="GO" id="GO:0005886">
    <property type="term" value="C:plasma membrane"/>
    <property type="evidence" value="ECO:0007669"/>
    <property type="project" value="TreeGrafter"/>
</dbReference>
<feature type="domain" description="Ig-like" evidence="18">
    <location>
        <begin position="623"/>
        <end position="702"/>
    </location>
</feature>
<dbReference type="InterPro" id="IPR003599">
    <property type="entry name" value="Ig_sub"/>
</dbReference>
<dbReference type="GO" id="GO:0030246">
    <property type="term" value="F:carbohydrate binding"/>
    <property type="evidence" value="ECO:0007669"/>
    <property type="project" value="UniProtKB-KW"/>
</dbReference>
<feature type="domain" description="Ig-like" evidence="18">
    <location>
        <begin position="889"/>
        <end position="976"/>
    </location>
</feature>
<evidence type="ECO:0000256" key="5">
    <source>
        <dbReference type="ARBA" id="ARBA00022889"/>
    </source>
</evidence>
<dbReference type="PANTHER" id="PTHR12035:SF128">
    <property type="entry name" value="BRANCHED CHAIN KETO ACID DEHYDROGENASE E1 SUBUNIT BETA,-LIKE-RELATED"/>
    <property type="match status" value="1"/>
</dbReference>